<sequence length="449" mass="50285">MHSLISWRHAVPTDTSVLLFSSSSLRDLEVAVSRLGTQSGMTINSFVLAGPPNLNPMFMAVSEAAPLLHRPTLSGRQGPGPAIVPHIVKLTHVCELLLYNQPIIINPEQMSMLFENLCDLESLHAFVVDFSNPASQAYAPSLRSLRLKGESPDLQGVLSGYLNVPHLRSLILQASDEHYTQKSHNIFHLITQASFALASSLRAISITLLDDTIDVVWNDSHKDVDLCLANALMPFADADVEAIAKAWKRVQKLHIAYAPFRAHTHPPLTSLRHFADHCPEPVQLSMTELAIFDAHGFPVVPHTFVRNYDGGRLETANIAEYIDYLFQNLVLNDGEINVVGLKQLPAMFTWEAAEKKAEVLEVAPQVHHPPNSSPVILYRLSARSLDLRGHYIRWRPLAKLLGRLLPVIERRYYSRCSVGNYVPQFHPGFELWSYLFWYTIQRGGDSLTT</sequence>
<accession>A0A4Q9PHY4</accession>
<protein>
    <submittedName>
        <fullName evidence="1">Uncharacterized protein</fullName>
    </submittedName>
</protein>
<dbReference type="InterPro" id="IPR032675">
    <property type="entry name" value="LRR_dom_sf"/>
</dbReference>
<keyword evidence="2" id="KW-1185">Reference proteome</keyword>
<gene>
    <name evidence="1" type="ORF">BD310DRAFT_1042395</name>
</gene>
<dbReference type="EMBL" id="ML145213">
    <property type="protein sequence ID" value="TBU53472.1"/>
    <property type="molecule type" value="Genomic_DNA"/>
</dbReference>
<dbReference type="AlphaFoldDB" id="A0A4Q9PHY4"/>
<dbReference type="Proteomes" id="UP000292082">
    <property type="component" value="Unassembled WGS sequence"/>
</dbReference>
<evidence type="ECO:0000313" key="2">
    <source>
        <dbReference type="Proteomes" id="UP000292082"/>
    </source>
</evidence>
<reference evidence="1 2" key="1">
    <citation type="submission" date="2019-01" db="EMBL/GenBank/DDBJ databases">
        <title>Draft genome sequences of three monokaryotic isolates of the white-rot basidiomycete fungus Dichomitus squalens.</title>
        <authorList>
            <consortium name="DOE Joint Genome Institute"/>
            <person name="Lopez S.C."/>
            <person name="Andreopoulos B."/>
            <person name="Pangilinan J."/>
            <person name="Lipzen A."/>
            <person name="Riley R."/>
            <person name="Ahrendt S."/>
            <person name="Ng V."/>
            <person name="Barry K."/>
            <person name="Daum C."/>
            <person name="Grigoriev I.V."/>
            <person name="Hilden K.S."/>
            <person name="Makela M.R."/>
            <person name="de Vries R.P."/>
        </authorList>
    </citation>
    <scope>NUCLEOTIDE SEQUENCE [LARGE SCALE GENOMIC DNA]</scope>
    <source>
        <strain evidence="1 2">CBS 464.89</strain>
    </source>
</reference>
<organism evidence="1 2">
    <name type="scientific">Dichomitus squalens</name>
    <dbReference type="NCBI Taxonomy" id="114155"/>
    <lineage>
        <taxon>Eukaryota</taxon>
        <taxon>Fungi</taxon>
        <taxon>Dikarya</taxon>
        <taxon>Basidiomycota</taxon>
        <taxon>Agaricomycotina</taxon>
        <taxon>Agaricomycetes</taxon>
        <taxon>Polyporales</taxon>
        <taxon>Polyporaceae</taxon>
        <taxon>Dichomitus</taxon>
    </lineage>
</organism>
<evidence type="ECO:0000313" key="1">
    <source>
        <dbReference type="EMBL" id="TBU53472.1"/>
    </source>
</evidence>
<dbReference type="Gene3D" id="3.80.10.10">
    <property type="entry name" value="Ribonuclease Inhibitor"/>
    <property type="match status" value="1"/>
</dbReference>
<name>A0A4Q9PHY4_9APHY</name>
<proteinExistence type="predicted"/>